<keyword evidence="1" id="KW-1133">Transmembrane helix</keyword>
<dbReference type="Proteomes" id="UP000075886">
    <property type="component" value="Unassembled WGS sequence"/>
</dbReference>
<sequence>MEKKVRVAFRSTLCWSNERVNIRPPAEQQLPPNKVKRSHKLDDVEFMFSLPFPSIIIIIMIATATRLLLRFLRVSEAAHDHARSQDAGRHQRKAEKTGKEKVLREEICHLSTGGTGGVNDSLQKHQRRIIIMRFGADTLMYCSRRHGGTRWRCAEGFFGEEKAGYKLIERSERTDGIW</sequence>
<keyword evidence="3" id="KW-1185">Reference proteome</keyword>
<dbReference type="AlphaFoldDB" id="A0A182QFJ4"/>
<dbReference type="EMBL" id="AXCN02000883">
    <property type="status" value="NOT_ANNOTATED_CDS"/>
    <property type="molecule type" value="Genomic_DNA"/>
</dbReference>
<keyword evidence="1" id="KW-0472">Membrane</keyword>
<dbReference type="EMBL" id="AXCN02000882">
    <property type="status" value="NOT_ANNOTATED_CDS"/>
    <property type="molecule type" value="Genomic_DNA"/>
</dbReference>
<proteinExistence type="predicted"/>
<dbReference type="EnsemblMetazoa" id="AFAF009165-RA">
    <property type="protein sequence ID" value="AFAF009165-PA"/>
    <property type="gene ID" value="AFAF009165"/>
</dbReference>
<reference evidence="2" key="2">
    <citation type="submission" date="2020-05" db="UniProtKB">
        <authorList>
            <consortium name="EnsemblMetazoa"/>
        </authorList>
    </citation>
    <scope>IDENTIFICATION</scope>
    <source>
        <strain evidence="2">FAR1</strain>
    </source>
</reference>
<evidence type="ECO:0000313" key="2">
    <source>
        <dbReference type="EnsemblMetazoa" id="AFAF009165-PA"/>
    </source>
</evidence>
<accession>A0A182QFJ4</accession>
<protein>
    <submittedName>
        <fullName evidence="2">Uncharacterized protein</fullName>
    </submittedName>
</protein>
<name>A0A182QFJ4_9DIPT</name>
<evidence type="ECO:0000313" key="3">
    <source>
        <dbReference type="Proteomes" id="UP000075886"/>
    </source>
</evidence>
<keyword evidence="1" id="KW-0812">Transmembrane</keyword>
<dbReference type="VEuPathDB" id="VectorBase:AFAF009165"/>
<organism evidence="2 3">
    <name type="scientific">Anopheles farauti</name>
    <dbReference type="NCBI Taxonomy" id="69004"/>
    <lineage>
        <taxon>Eukaryota</taxon>
        <taxon>Metazoa</taxon>
        <taxon>Ecdysozoa</taxon>
        <taxon>Arthropoda</taxon>
        <taxon>Hexapoda</taxon>
        <taxon>Insecta</taxon>
        <taxon>Pterygota</taxon>
        <taxon>Neoptera</taxon>
        <taxon>Endopterygota</taxon>
        <taxon>Diptera</taxon>
        <taxon>Nematocera</taxon>
        <taxon>Culicoidea</taxon>
        <taxon>Culicidae</taxon>
        <taxon>Anophelinae</taxon>
        <taxon>Anopheles</taxon>
    </lineage>
</organism>
<feature type="transmembrane region" description="Helical" evidence="1">
    <location>
        <begin position="46"/>
        <end position="69"/>
    </location>
</feature>
<evidence type="ECO:0000256" key="1">
    <source>
        <dbReference type="SAM" id="Phobius"/>
    </source>
</evidence>
<reference evidence="3" key="1">
    <citation type="submission" date="2014-01" db="EMBL/GenBank/DDBJ databases">
        <title>The Genome Sequence of Anopheles farauti FAR1 (V2).</title>
        <authorList>
            <consortium name="The Broad Institute Genomics Platform"/>
            <person name="Neafsey D.E."/>
            <person name="Besansky N."/>
            <person name="Howell P."/>
            <person name="Walton C."/>
            <person name="Young S.K."/>
            <person name="Zeng Q."/>
            <person name="Gargeya S."/>
            <person name="Fitzgerald M."/>
            <person name="Haas B."/>
            <person name="Abouelleil A."/>
            <person name="Allen A.W."/>
            <person name="Alvarado L."/>
            <person name="Arachchi H.M."/>
            <person name="Berlin A.M."/>
            <person name="Chapman S.B."/>
            <person name="Gainer-Dewar J."/>
            <person name="Goldberg J."/>
            <person name="Griggs A."/>
            <person name="Gujja S."/>
            <person name="Hansen M."/>
            <person name="Howarth C."/>
            <person name="Imamovic A."/>
            <person name="Ireland A."/>
            <person name="Larimer J."/>
            <person name="McCowan C."/>
            <person name="Murphy C."/>
            <person name="Pearson M."/>
            <person name="Poon T.W."/>
            <person name="Priest M."/>
            <person name="Roberts A."/>
            <person name="Saif S."/>
            <person name="Shea T."/>
            <person name="Sisk P."/>
            <person name="Sykes S."/>
            <person name="Wortman J."/>
            <person name="Nusbaum C."/>
            <person name="Birren B."/>
        </authorList>
    </citation>
    <scope>NUCLEOTIDE SEQUENCE [LARGE SCALE GENOMIC DNA]</scope>
    <source>
        <strain evidence="3">FAR1</strain>
    </source>
</reference>